<dbReference type="PROSITE" id="PS50206">
    <property type="entry name" value="RHODANESE_3"/>
    <property type="match status" value="1"/>
</dbReference>
<reference evidence="3" key="1">
    <citation type="journal article" date="2019" name="Int. J. Syst. Evol. Microbiol.">
        <title>The Global Catalogue of Microorganisms (GCM) 10K type strain sequencing project: providing services to taxonomists for standard genome sequencing and annotation.</title>
        <authorList>
            <consortium name="The Broad Institute Genomics Platform"/>
            <consortium name="The Broad Institute Genome Sequencing Center for Infectious Disease"/>
            <person name="Wu L."/>
            <person name="Ma J."/>
        </authorList>
    </citation>
    <scope>NUCLEOTIDE SEQUENCE [LARGE SCALE GENOMIC DNA]</scope>
    <source>
        <strain evidence="3">CGMCC 4.7608</strain>
    </source>
</reference>
<dbReference type="RefSeq" id="WP_048409092.1">
    <property type="nucleotide sequence ID" value="NZ_JAJOHW010000100.1"/>
</dbReference>
<dbReference type="SUPFAM" id="SSF52821">
    <property type="entry name" value="Rhodanese/Cell cycle control phosphatase"/>
    <property type="match status" value="1"/>
</dbReference>
<protein>
    <submittedName>
        <fullName evidence="2">Rhodanese-like domain-containing protein</fullName>
    </submittedName>
</protein>
<evidence type="ECO:0000313" key="2">
    <source>
        <dbReference type="EMBL" id="MFC4490652.1"/>
    </source>
</evidence>
<sequence>MDQMTQILQQAQRRAEEQGLPYRGALTPQEAHQLKQALPEATLLDVRSAAEWQFVGVVPYAQRLEWRSFPGMQPNPRFIEQLQEMLPKDGILMLMCRSGVRSDEAARLAAAAGYTEAYNVLEGFEGDKDAAGHRGALGGWKARGLPWQQG</sequence>
<dbReference type="PANTHER" id="PTHR45431">
    <property type="entry name" value="RHODANESE-LIKE DOMAIN-CONTAINING PROTEIN 15, CHLOROPLASTIC"/>
    <property type="match status" value="1"/>
</dbReference>
<dbReference type="PANTHER" id="PTHR45431:SF3">
    <property type="entry name" value="RHODANESE-LIKE DOMAIN-CONTAINING PROTEIN 15, CHLOROPLASTIC"/>
    <property type="match status" value="1"/>
</dbReference>
<dbReference type="InterPro" id="IPR036873">
    <property type="entry name" value="Rhodanese-like_dom_sf"/>
</dbReference>
<dbReference type="InterPro" id="IPR001763">
    <property type="entry name" value="Rhodanese-like_dom"/>
</dbReference>
<dbReference type="EMBL" id="JBHSEK010000008">
    <property type="protein sequence ID" value="MFC4490652.1"/>
    <property type="molecule type" value="Genomic_DNA"/>
</dbReference>
<dbReference type="CDD" id="cd01522">
    <property type="entry name" value="RHOD_1"/>
    <property type="match status" value="1"/>
</dbReference>
<keyword evidence="3" id="KW-1185">Reference proteome</keyword>
<organism evidence="2 3">
    <name type="scientific">Chromobacterium aquaticum</name>
    <dbReference type="NCBI Taxonomy" id="467180"/>
    <lineage>
        <taxon>Bacteria</taxon>
        <taxon>Pseudomonadati</taxon>
        <taxon>Pseudomonadota</taxon>
        <taxon>Betaproteobacteria</taxon>
        <taxon>Neisseriales</taxon>
        <taxon>Chromobacteriaceae</taxon>
        <taxon>Chromobacterium</taxon>
    </lineage>
</organism>
<dbReference type="SMART" id="SM00450">
    <property type="entry name" value="RHOD"/>
    <property type="match status" value="1"/>
</dbReference>
<evidence type="ECO:0000313" key="3">
    <source>
        <dbReference type="Proteomes" id="UP001595999"/>
    </source>
</evidence>
<dbReference type="Proteomes" id="UP001595999">
    <property type="component" value="Unassembled WGS sequence"/>
</dbReference>
<evidence type="ECO:0000259" key="1">
    <source>
        <dbReference type="PROSITE" id="PS50206"/>
    </source>
</evidence>
<dbReference type="Gene3D" id="3.40.250.10">
    <property type="entry name" value="Rhodanese-like domain"/>
    <property type="match status" value="1"/>
</dbReference>
<gene>
    <name evidence="2" type="ORF">ACFO0R_13600</name>
</gene>
<feature type="domain" description="Rhodanese" evidence="1">
    <location>
        <begin position="37"/>
        <end position="136"/>
    </location>
</feature>
<proteinExistence type="predicted"/>
<dbReference type="Pfam" id="PF00581">
    <property type="entry name" value="Rhodanese"/>
    <property type="match status" value="1"/>
</dbReference>
<dbReference type="InterPro" id="IPR052367">
    <property type="entry name" value="Thiosulfate_ST/Rhodanese-like"/>
</dbReference>
<comment type="caution">
    <text evidence="2">The sequence shown here is derived from an EMBL/GenBank/DDBJ whole genome shotgun (WGS) entry which is preliminary data.</text>
</comment>
<name>A0ABV8ZU29_9NEIS</name>
<accession>A0ABV8ZU29</accession>